<keyword evidence="4" id="KW-0732">Signal</keyword>
<dbReference type="EMBL" id="AP018694">
    <property type="protein sequence ID" value="BBE19522.1"/>
    <property type="molecule type" value="Genomic_DNA"/>
</dbReference>
<sequence length="295" mass="33429">MKVLGICLILLVTFNSNKLLAQPSIVQSQTARQIIGQMQTHLTCPWNNETVDTFKTGNPDDTVTGIAVCMFADMKTLRKAVASKCNLIIVHEPTFYNHLDKTDVLKIDPVYDKKIAYINEHKLIIFRFHDHWHRTVPDGIYMGMVNKLGWKANQIDSSMTYFKFNDQTVEEFAQKLQEKLKGSQLRIIGDPQMHFTNVALAVGAPGSSSHINLLTNDFTELLVAGEASEWETYEYVLDASMMGMKKAVIFTGHIASEEAGMEYCATWMKTFIPEIPITYFENGSSYWSVQKPIVK</sequence>
<protein>
    <submittedName>
        <fullName evidence="5">Uncharacterized protein</fullName>
    </submittedName>
</protein>
<feature type="binding site" evidence="3">
    <location>
        <position position="253"/>
    </location>
    <ligand>
        <name>a divalent metal cation</name>
        <dbReference type="ChEBI" id="CHEBI:60240"/>
        <label>1</label>
    </ligand>
</feature>
<keyword evidence="2 3" id="KW-0479">Metal-binding</keyword>
<dbReference type="PANTHER" id="PTHR13799">
    <property type="entry name" value="NGG1 INTERACTING FACTOR 3"/>
    <property type="match status" value="1"/>
</dbReference>
<accession>A0A5K7SD40</accession>
<dbReference type="Gene3D" id="3.40.1390.30">
    <property type="entry name" value="NIF3 (NGG1p interacting factor 3)-like"/>
    <property type="match status" value="2"/>
</dbReference>
<dbReference type="AlphaFoldDB" id="A0A5K7SD40"/>
<dbReference type="GO" id="GO:0046872">
    <property type="term" value="F:metal ion binding"/>
    <property type="evidence" value="ECO:0007669"/>
    <property type="project" value="UniProtKB-KW"/>
</dbReference>
<evidence type="ECO:0000256" key="1">
    <source>
        <dbReference type="ARBA" id="ARBA00006964"/>
    </source>
</evidence>
<dbReference type="Proteomes" id="UP001193389">
    <property type="component" value="Chromosome"/>
</dbReference>
<evidence type="ECO:0000313" key="6">
    <source>
        <dbReference type="Proteomes" id="UP001193389"/>
    </source>
</evidence>
<dbReference type="GO" id="GO:0005737">
    <property type="term" value="C:cytoplasm"/>
    <property type="evidence" value="ECO:0007669"/>
    <property type="project" value="TreeGrafter"/>
</dbReference>
<feature type="signal peptide" evidence="4">
    <location>
        <begin position="1"/>
        <end position="21"/>
    </location>
</feature>
<dbReference type="Pfam" id="PF01784">
    <property type="entry name" value="DUF34_NIF3"/>
    <property type="match status" value="1"/>
</dbReference>
<gene>
    <name evidence="5" type="ORF">AQPE_3707</name>
</gene>
<comment type="similarity">
    <text evidence="1">Belongs to the GTP cyclohydrolase I type 2/NIF3 family.</text>
</comment>
<organism evidence="5 6">
    <name type="scientific">Aquipluma nitroreducens</name>
    <dbReference type="NCBI Taxonomy" id="2010828"/>
    <lineage>
        <taxon>Bacteria</taxon>
        <taxon>Pseudomonadati</taxon>
        <taxon>Bacteroidota</taxon>
        <taxon>Bacteroidia</taxon>
        <taxon>Marinilabiliales</taxon>
        <taxon>Prolixibacteraceae</taxon>
        <taxon>Aquipluma</taxon>
    </lineage>
</organism>
<evidence type="ECO:0000256" key="3">
    <source>
        <dbReference type="PIRSR" id="PIRSR602678-1"/>
    </source>
</evidence>
<dbReference type="PANTHER" id="PTHR13799:SF14">
    <property type="entry name" value="GTP CYCLOHYDROLASE 1 TYPE 2 HOMOLOG"/>
    <property type="match status" value="1"/>
</dbReference>
<proteinExistence type="inferred from homology"/>
<name>A0A5K7SD40_9BACT</name>
<dbReference type="InterPro" id="IPR036069">
    <property type="entry name" value="DUF34/NIF3_sf"/>
</dbReference>
<evidence type="ECO:0000313" key="5">
    <source>
        <dbReference type="EMBL" id="BBE19522.1"/>
    </source>
</evidence>
<dbReference type="SUPFAM" id="SSF102705">
    <property type="entry name" value="NIF3 (NGG1p interacting factor 3)-like"/>
    <property type="match status" value="1"/>
</dbReference>
<dbReference type="InterPro" id="IPR002678">
    <property type="entry name" value="DUF34/NIF3"/>
</dbReference>
<evidence type="ECO:0000256" key="4">
    <source>
        <dbReference type="SAM" id="SignalP"/>
    </source>
</evidence>
<feature type="binding site" evidence="3">
    <location>
        <position position="257"/>
    </location>
    <ligand>
        <name>a divalent metal cation</name>
        <dbReference type="ChEBI" id="CHEBI:60240"/>
        <label>1</label>
    </ligand>
</feature>
<reference evidence="5" key="1">
    <citation type="journal article" date="2020" name="Int. J. Syst. Evol. Microbiol.">
        <title>Aquipluma nitroreducens gen. nov. sp. nov., a novel facultatively anaerobic bacterium isolated from a freshwater lake.</title>
        <authorList>
            <person name="Watanabe M."/>
            <person name="Kojima H."/>
            <person name="Fukui M."/>
        </authorList>
    </citation>
    <scope>NUCLEOTIDE SEQUENCE</scope>
    <source>
        <strain evidence="5">MeG22</strain>
    </source>
</reference>
<feature type="binding site" evidence="3">
    <location>
        <position position="91"/>
    </location>
    <ligand>
        <name>a divalent metal cation</name>
        <dbReference type="ChEBI" id="CHEBI:60240"/>
        <label>1</label>
    </ligand>
</feature>
<dbReference type="KEGG" id="anf:AQPE_3707"/>
<feature type="chain" id="PRO_5024305474" evidence="4">
    <location>
        <begin position="22"/>
        <end position="295"/>
    </location>
</feature>
<keyword evidence="6" id="KW-1185">Reference proteome</keyword>
<evidence type="ECO:0000256" key="2">
    <source>
        <dbReference type="ARBA" id="ARBA00022723"/>
    </source>
</evidence>
<dbReference type="RefSeq" id="WP_318347759.1">
    <property type="nucleotide sequence ID" value="NZ_AP018694.1"/>
</dbReference>